<gene>
    <name evidence="2" type="ORF">ACE1B6_01400</name>
</gene>
<dbReference type="EMBL" id="JBHFNS010000015">
    <property type="protein sequence ID" value="MFB2933910.1"/>
    <property type="molecule type" value="Genomic_DNA"/>
</dbReference>
<keyword evidence="1" id="KW-0812">Transmembrane</keyword>
<evidence type="ECO:0000256" key="1">
    <source>
        <dbReference type="SAM" id="Phobius"/>
    </source>
</evidence>
<reference evidence="2 3" key="1">
    <citation type="submission" date="2024-09" db="EMBL/GenBank/DDBJ databases">
        <title>Floridaenema gen nov. (Aerosakkonemataceae, Aerosakkonematales ord. nov., Cyanobacteria) from benthic tropical and subtropical fresh waters, with the description of four new species.</title>
        <authorList>
            <person name="Moretto J.A."/>
            <person name="Berthold D.E."/>
            <person name="Lefler F.W."/>
            <person name="Huang I.-S."/>
            <person name="Laughinghouse H. IV."/>
        </authorList>
    </citation>
    <scope>NUCLEOTIDE SEQUENCE [LARGE SCALE GENOMIC DNA]</scope>
    <source>
        <strain evidence="2 3">BLCC-F154</strain>
    </source>
</reference>
<feature type="transmembrane region" description="Helical" evidence="1">
    <location>
        <begin position="56"/>
        <end position="74"/>
    </location>
</feature>
<keyword evidence="1" id="KW-1133">Transmembrane helix</keyword>
<proteinExistence type="predicted"/>
<evidence type="ECO:0000313" key="2">
    <source>
        <dbReference type="EMBL" id="MFB2933910.1"/>
    </source>
</evidence>
<name>A0ABV4Y517_9CYAN</name>
<keyword evidence="1" id="KW-0472">Membrane</keyword>
<organism evidence="2 3">
    <name type="scientific">Floridaenema fluviatile BLCC-F154</name>
    <dbReference type="NCBI Taxonomy" id="3153640"/>
    <lineage>
        <taxon>Bacteria</taxon>
        <taxon>Bacillati</taxon>
        <taxon>Cyanobacteriota</taxon>
        <taxon>Cyanophyceae</taxon>
        <taxon>Oscillatoriophycideae</taxon>
        <taxon>Aerosakkonematales</taxon>
        <taxon>Aerosakkonemataceae</taxon>
        <taxon>Floridanema</taxon>
        <taxon>Floridanema fluviatile</taxon>
    </lineage>
</organism>
<dbReference type="RefSeq" id="WP_413255443.1">
    <property type="nucleotide sequence ID" value="NZ_JBHFNS010000015.1"/>
</dbReference>
<accession>A0ABV4Y517</accession>
<evidence type="ECO:0000313" key="3">
    <source>
        <dbReference type="Proteomes" id="UP001576776"/>
    </source>
</evidence>
<feature type="transmembrane region" description="Helical" evidence="1">
    <location>
        <begin position="81"/>
        <end position="100"/>
    </location>
</feature>
<protein>
    <submittedName>
        <fullName evidence="2">Uncharacterized protein</fullName>
    </submittedName>
</protein>
<dbReference type="Proteomes" id="UP001576776">
    <property type="component" value="Unassembled WGS sequence"/>
</dbReference>
<comment type="caution">
    <text evidence="2">The sequence shown here is derived from an EMBL/GenBank/DDBJ whole genome shotgun (WGS) entry which is preliminary data.</text>
</comment>
<sequence length="211" mass="22964">MSQPNPLELAKQGHPKAIESLINRQMQPKGITAKVALKNNCLHIMLEAAQDPLQKFLILLTIIVSNFLTGFCFVKVIFKSLFLLTVLLISLFLSFPPLAWADLTNISVEIENTKANTKSWDTLNGAPDIAICLTNKMVGTMCLPEGDSISNIRTAQCQNSFKCKFNADVPEGNFKISVVDVDPGVNDLIGTSLCHTGTTCEIGQAKVTIGK</sequence>
<keyword evidence="3" id="KW-1185">Reference proteome</keyword>